<comment type="similarity">
    <text evidence="3">Belongs to the HAD-like hydrolase superfamily.</text>
</comment>
<dbReference type="GO" id="GO:0036424">
    <property type="term" value="F:L-phosphoserine phosphatase activity"/>
    <property type="evidence" value="ECO:0007669"/>
    <property type="project" value="UniProtKB-UniRule"/>
</dbReference>
<proteinExistence type="inferred from homology"/>
<protein>
    <recommendedName>
        <fullName evidence="3">Phosphoserine phosphatase</fullName>
        <shortName evidence="3">PSP</shortName>
        <ecNumber evidence="3">3.1.3.3</ecNumber>
    </recommendedName>
</protein>
<dbReference type="RefSeq" id="WP_006283943.1">
    <property type="nucleotide sequence ID" value="NZ_BALG01000002.1"/>
</dbReference>
<accession>M9M100</accession>
<dbReference type="PANTHER" id="PTHR46470:SF3">
    <property type="entry name" value="N-ACYLNEURAMINATE-9-PHOSPHATASE"/>
    <property type="match status" value="1"/>
</dbReference>
<dbReference type="NCBIfam" id="TIGR01549">
    <property type="entry name" value="HAD-SF-IA-v1"/>
    <property type="match status" value="1"/>
</dbReference>
<comment type="catalytic activity">
    <reaction evidence="3">
        <text>O-phospho-L-serine + H2O = L-serine + phosphate</text>
        <dbReference type="Rhea" id="RHEA:21208"/>
        <dbReference type="ChEBI" id="CHEBI:15377"/>
        <dbReference type="ChEBI" id="CHEBI:33384"/>
        <dbReference type="ChEBI" id="CHEBI:43474"/>
        <dbReference type="ChEBI" id="CHEBI:57524"/>
        <dbReference type="EC" id="3.1.3.3"/>
    </reaction>
</comment>
<comment type="function">
    <text evidence="3">Catalyzes the last step of the phosphorylated serine biosynthetic pathway, i.e. dephosphorylation of O-phospho-L-serine to form L-serine.</text>
</comment>
<dbReference type="InterPro" id="IPR023214">
    <property type="entry name" value="HAD_sf"/>
</dbReference>
<sequence length="273" mass="30696">MAIRAVLFDLDDTLLWDERCVGEAFAAVCQYAHSKAGVDAKQLETEVRNAARSLYESYETYAFTTNIGINPFEALWGHFTGGEHEQFRSLQQLAPTYRSASWTIGLRQSGCDDGSLGAELADRFMRERRARSYVYEETYDILRTLKPHYQLLLLTNGAPDLQQDKLDGIPDIIPFFDHIVISGHHSEGKPAPSLFRHAMSLLGIGPREGLMVGDKLTTDILGAQNVWMHHAWINRKGVTLTGNIRPEHQIANLMELTGVIEEINQAALKRTNK</sequence>
<dbReference type="PANTHER" id="PTHR46470">
    <property type="entry name" value="N-ACYLNEURAMINATE-9-PHOSPHATASE"/>
    <property type="match status" value="1"/>
</dbReference>
<keyword evidence="2 3" id="KW-0460">Magnesium</keyword>
<dbReference type="AlphaFoldDB" id="M9M100"/>
<name>M9M100_PAEPP</name>
<evidence type="ECO:0000313" key="5">
    <source>
        <dbReference type="Proteomes" id="UP000029453"/>
    </source>
</evidence>
<dbReference type="Gene3D" id="1.20.120.710">
    <property type="entry name" value="Haloacid dehalogenase hydrolase-like domain"/>
    <property type="match status" value="1"/>
</dbReference>
<dbReference type="SFLD" id="SFLDS00003">
    <property type="entry name" value="Haloacid_Dehalogenase"/>
    <property type="match status" value="1"/>
</dbReference>
<dbReference type="SFLD" id="SFLDG01129">
    <property type="entry name" value="C1.5:_HAD__Beta-PGM__Phosphata"/>
    <property type="match status" value="1"/>
</dbReference>
<evidence type="ECO:0000256" key="1">
    <source>
        <dbReference type="ARBA" id="ARBA00022801"/>
    </source>
</evidence>
<comment type="pathway">
    <text evidence="3">Amino-acid biosynthesis; L-serine biosynthesis; L-serine from 3-phospho-D-glycerate: step 3/3.</text>
</comment>
<keyword evidence="3" id="KW-0028">Amino-acid biosynthesis</keyword>
<dbReference type="InterPro" id="IPR051400">
    <property type="entry name" value="HAD-like_hydrolase"/>
</dbReference>
<dbReference type="OrthoDB" id="9809962at2"/>
<dbReference type="SUPFAM" id="SSF56784">
    <property type="entry name" value="HAD-like"/>
    <property type="match status" value="1"/>
</dbReference>
<dbReference type="Gene3D" id="3.40.50.1000">
    <property type="entry name" value="HAD superfamily/HAD-like"/>
    <property type="match status" value="1"/>
</dbReference>
<dbReference type="GO" id="GO:0006564">
    <property type="term" value="P:L-serine biosynthetic process"/>
    <property type="evidence" value="ECO:0007669"/>
    <property type="project" value="UniProtKB-UniRule"/>
</dbReference>
<keyword evidence="5" id="KW-1185">Reference proteome</keyword>
<dbReference type="EC" id="3.1.3.3" evidence="3"/>
<keyword evidence="3" id="KW-0718">Serine biosynthesis</keyword>
<reference evidence="4 5" key="1">
    <citation type="submission" date="2012-10" db="EMBL/GenBank/DDBJ databases">
        <title>Draft Genome Sequence of Paenibacillus popilliae ATCC 14706T.</title>
        <authorList>
            <person name="Iiyama K."/>
            <person name="Mori K."/>
            <person name="Mon H."/>
            <person name="Chieda Y."/>
            <person name="Lee J.M."/>
            <person name="Kusakabe T."/>
            <person name="Tashiro K."/>
            <person name="Asano S."/>
            <person name="Yasunaga-Aoki C."/>
            <person name="Shimizu S."/>
        </authorList>
    </citation>
    <scope>NUCLEOTIDE SEQUENCE [LARGE SCALE GENOMIC DNA]</scope>
    <source>
        <strain evidence="4 5">ATCC 14706</strain>
    </source>
</reference>
<keyword evidence="3" id="KW-0170">Cobalt</keyword>
<comment type="cofactor">
    <cofactor evidence="3">
        <name>Mg(2+)</name>
        <dbReference type="ChEBI" id="CHEBI:18420"/>
    </cofactor>
    <cofactor evidence="3">
        <name>Co(2+)</name>
        <dbReference type="ChEBI" id="CHEBI:48828"/>
    </cofactor>
</comment>
<evidence type="ECO:0000313" key="4">
    <source>
        <dbReference type="EMBL" id="GAC40728.1"/>
    </source>
</evidence>
<gene>
    <name evidence="4" type="ORF">PPOP_0055</name>
</gene>
<dbReference type="InterPro" id="IPR044266">
    <property type="entry name" value="PSP_YsaA"/>
</dbReference>
<comment type="catalytic activity">
    <reaction evidence="3">
        <text>O-phospho-D-serine + H2O = D-serine + phosphate</text>
        <dbReference type="Rhea" id="RHEA:24873"/>
        <dbReference type="ChEBI" id="CHEBI:15377"/>
        <dbReference type="ChEBI" id="CHEBI:35247"/>
        <dbReference type="ChEBI" id="CHEBI:43474"/>
        <dbReference type="ChEBI" id="CHEBI:58680"/>
        <dbReference type="EC" id="3.1.3.3"/>
    </reaction>
</comment>
<dbReference type="Proteomes" id="UP000029453">
    <property type="component" value="Unassembled WGS sequence"/>
</dbReference>
<dbReference type="InterPro" id="IPR006439">
    <property type="entry name" value="HAD-SF_hydro_IA"/>
</dbReference>
<keyword evidence="1 3" id="KW-0378">Hydrolase</keyword>
<dbReference type="Pfam" id="PF00702">
    <property type="entry name" value="Hydrolase"/>
    <property type="match status" value="1"/>
</dbReference>
<evidence type="ECO:0000256" key="3">
    <source>
        <dbReference type="HAMAP-Rule" id="MF_02240"/>
    </source>
</evidence>
<dbReference type="InterPro" id="IPR036412">
    <property type="entry name" value="HAD-like_sf"/>
</dbReference>
<dbReference type="EMBL" id="BALG01000002">
    <property type="protein sequence ID" value="GAC40728.1"/>
    <property type="molecule type" value="Genomic_DNA"/>
</dbReference>
<comment type="caution">
    <text evidence="4">The sequence shown here is derived from an EMBL/GenBank/DDBJ whole genome shotgun (WGS) entry which is preliminary data.</text>
</comment>
<dbReference type="HAMAP" id="MF_02240">
    <property type="entry name" value="PSP"/>
    <property type="match status" value="1"/>
</dbReference>
<organism evidence="4 5">
    <name type="scientific">Paenibacillus popilliae ATCC 14706</name>
    <dbReference type="NCBI Taxonomy" id="1212764"/>
    <lineage>
        <taxon>Bacteria</taxon>
        <taxon>Bacillati</taxon>
        <taxon>Bacillota</taxon>
        <taxon>Bacilli</taxon>
        <taxon>Bacillales</taxon>
        <taxon>Paenibacillaceae</taxon>
        <taxon>Paenibacillus</taxon>
    </lineage>
</organism>
<evidence type="ECO:0000256" key="2">
    <source>
        <dbReference type="ARBA" id="ARBA00022842"/>
    </source>
</evidence>